<reference evidence="5 6" key="1">
    <citation type="submission" date="2019-04" db="EMBL/GenBank/DDBJ databases">
        <title>Chromosome genome assembly for Takifugu flavidus.</title>
        <authorList>
            <person name="Xiao S."/>
        </authorList>
    </citation>
    <scope>NUCLEOTIDE SEQUENCE [LARGE SCALE GENOMIC DNA]</scope>
    <source>
        <strain evidence="5">HTHZ2018</strain>
        <tissue evidence="5">Muscle</tissue>
    </source>
</reference>
<dbReference type="Gene3D" id="3.40.250.10">
    <property type="entry name" value="Rhodanese-like domain"/>
    <property type="match status" value="1"/>
</dbReference>
<keyword evidence="2" id="KW-0677">Repeat</keyword>
<evidence type="ECO:0000313" key="5">
    <source>
        <dbReference type="EMBL" id="TWW54573.1"/>
    </source>
</evidence>
<evidence type="ECO:0000259" key="4">
    <source>
        <dbReference type="PROSITE" id="PS50206"/>
    </source>
</evidence>
<dbReference type="GO" id="GO:0004792">
    <property type="term" value="F:thiosulfate-cyanide sulfurtransferase activity"/>
    <property type="evidence" value="ECO:0007669"/>
    <property type="project" value="InterPro"/>
</dbReference>
<protein>
    <recommendedName>
        <fullName evidence="3">Sulfurtransferase</fullName>
    </recommendedName>
</protein>
<dbReference type="InterPro" id="IPR045078">
    <property type="entry name" value="TST/MPST-like"/>
</dbReference>
<dbReference type="SMART" id="SM00450">
    <property type="entry name" value="RHOD"/>
    <property type="match status" value="1"/>
</dbReference>
<sequence>MPTDTEPGHIPGSVSMPFYSFLSKSGHFLPKEQLQALFTQAGVDLSRPVCVLCGSAVTACHVVLAAHECGHPGVSVYDGGWSEWFTRALPEHVISDGRGKHL</sequence>
<gene>
    <name evidence="5" type="ORF">D4764_0018260</name>
</gene>
<dbReference type="InterPro" id="IPR036873">
    <property type="entry name" value="Rhodanese-like_dom_sf"/>
</dbReference>
<dbReference type="EMBL" id="RHFK02000184">
    <property type="protein sequence ID" value="TWW54573.1"/>
    <property type="molecule type" value="Genomic_DNA"/>
</dbReference>
<dbReference type="PANTHER" id="PTHR11364:SF27">
    <property type="entry name" value="SULFURTRANSFERASE"/>
    <property type="match status" value="1"/>
</dbReference>
<feature type="domain" description="Rhodanese" evidence="4">
    <location>
        <begin position="2"/>
        <end position="93"/>
    </location>
</feature>
<evidence type="ECO:0000313" key="6">
    <source>
        <dbReference type="Proteomes" id="UP000324091"/>
    </source>
</evidence>
<dbReference type="InterPro" id="IPR001763">
    <property type="entry name" value="Rhodanese-like_dom"/>
</dbReference>
<dbReference type="Proteomes" id="UP000324091">
    <property type="component" value="Unassembled WGS sequence"/>
</dbReference>
<dbReference type="Pfam" id="PF00581">
    <property type="entry name" value="Rhodanese"/>
    <property type="match status" value="1"/>
</dbReference>
<dbReference type="SUPFAM" id="SSF52821">
    <property type="entry name" value="Rhodanese/Cell cycle control phosphatase"/>
    <property type="match status" value="1"/>
</dbReference>
<keyword evidence="6" id="KW-1185">Reference proteome</keyword>
<keyword evidence="1 3" id="KW-0808">Transferase</keyword>
<dbReference type="GO" id="GO:0005739">
    <property type="term" value="C:mitochondrion"/>
    <property type="evidence" value="ECO:0007669"/>
    <property type="project" value="TreeGrafter"/>
</dbReference>
<dbReference type="CDD" id="cd01449">
    <property type="entry name" value="TST_Repeat_2"/>
    <property type="match status" value="1"/>
</dbReference>
<comment type="caution">
    <text evidence="5">The sequence shown here is derived from an EMBL/GenBank/DDBJ whole genome shotgun (WGS) entry which is preliminary data.</text>
</comment>
<dbReference type="PANTHER" id="PTHR11364">
    <property type="entry name" value="THIOSULFATE SULFERTANSFERASE"/>
    <property type="match status" value="1"/>
</dbReference>
<dbReference type="InterPro" id="IPR001307">
    <property type="entry name" value="Thiosulphate_STrfase_CS"/>
</dbReference>
<dbReference type="AlphaFoldDB" id="A0A5C6MI54"/>
<name>A0A5C6MI54_9TELE</name>
<dbReference type="PROSITE" id="PS00683">
    <property type="entry name" value="RHODANESE_2"/>
    <property type="match status" value="1"/>
</dbReference>
<evidence type="ECO:0000256" key="2">
    <source>
        <dbReference type="ARBA" id="ARBA00022737"/>
    </source>
</evidence>
<keyword evidence="5" id="KW-0670">Pyruvate</keyword>
<dbReference type="PROSITE" id="PS50206">
    <property type="entry name" value="RHODANESE_3"/>
    <property type="match status" value="1"/>
</dbReference>
<evidence type="ECO:0000256" key="1">
    <source>
        <dbReference type="ARBA" id="ARBA00022679"/>
    </source>
</evidence>
<organism evidence="5 6">
    <name type="scientific">Takifugu flavidus</name>
    <name type="common">sansaifugu</name>
    <dbReference type="NCBI Taxonomy" id="433684"/>
    <lineage>
        <taxon>Eukaryota</taxon>
        <taxon>Metazoa</taxon>
        <taxon>Chordata</taxon>
        <taxon>Craniata</taxon>
        <taxon>Vertebrata</taxon>
        <taxon>Euteleostomi</taxon>
        <taxon>Actinopterygii</taxon>
        <taxon>Neopterygii</taxon>
        <taxon>Teleostei</taxon>
        <taxon>Neoteleostei</taxon>
        <taxon>Acanthomorphata</taxon>
        <taxon>Eupercaria</taxon>
        <taxon>Tetraodontiformes</taxon>
        <taxon>Tetradontoidea</taxon>
        <taxon>Tetraodontidae</taxon>
        <taxon>Takifugu</taxon>
    </lineage>
</organism>
<proteinExistence type="predicted"/>
<accession>A0A5C6MI54</accession>
<evidence type="ECO:0000256" key="3">
    <source>
        <dbReference type="RuleBase" id="RU000507"/>
    </source>
</evidence>